<keyword evidence="7" id="KW-0315">Glutamine amidotransferase</keyword>
<dbReference type="PANTHER" id="PTHR10099:SF1">
    <property type="entry name" value="PHOSPHORIBOSYLFORMYLGLYCINAMIDINE SYNTHASE"/>
    <property type="match status" value="1"/>
</dbReference>
<dbReference type="PROSITE" id="PS51273">
    <property type="entry name" value="GATASE_TYPE_1"/>
    <property type="match status" value="1"/>
</dbReference>
<dbReference type="SMART" id="SM01211">
    <property type="entry name" value="GATase_5"/>
    <property type="match status" value="1"/>
</dbReference>
<dbReference type="PIRSF" id="PIRSF001586">
    <property type="entry name" value="FGAM_synth_I"/>
    <property type="match status" value="1"/>
</dbReference>
<evidence type="ECO:0000256" key="2">
    <source>
        <dbReference type="ARBA" id="ARBA00022598"/>
    </source>
</evidence>
<sequence>MKKPIGIILSGYGLNCEEETAHAFQIAGAQAEIVHINDLIKGLVKLDKYQIMAFPGGFSYGDDLGSGKAYALKFKNHLQKDLDRFSQRDTLIIGICNGFQILTHLNLLTGTLTFNTSARYLDRWVDLKIESESPWLRNIKTLSCPIAHGEGRFHANKKILKDLKQNKMIAARYYNGEMSALYNLDPNPNGSLDNIAGITDRTGRILGIMPHPERAMYFTQLPHWTYLKEKLIRKSVKNKRNLPTYGPGLKIFKNAVSYFL</sequence>
<evidence type="ECO:0000256" key="6">
    <source>
        <dbReference type="ARBA" id="ARBA00022840"/>
    </source>
</evidence>
<reference evidence="8 9" key="1">
    <citation type="journal article" date="2016" name="Nat. Commun.">
        <title>Thousands of microbial genomes shed light on interconnected biogeochemical processes in an aquifer system.</title>
        <authorList>
            <person name="Anantharaman K."/>
            <person name="Brown C.T."/>
            <person name="Hug L.A."/>
            <person name="Sharon I."/>
            <person name="Castelle C.J."/>
            <person name="Probst A.J."/>
            <person name="Thomas B.C."/>
            <person name="Singh A."/>
            <person name="Wilkins M.J."/>
            <person name="Karaoz U."/>
            <person name="Brodie E.L."/>
            <person name="Williams K.H."/>
            <person name="Hubbard S.S."/>
            <person name="Banfield J.F."/>
        </authorList>
    </citation>
    <scope>NUCLEOTIDE SEQUENCE [LARGE SCALE GENOMIC DNA]</scope>
</reference>
<dbReference type="InterPro" id="IPR010075">
    <property type="entry name" value="PRibForGlyAmidine_synth_PurQ"/>
</dbReference>
<keyword evidence="1" id="KW-0963">Cytoplasm</keyword>
<dbReference type="GO" id="GO:0005524">
    <property type="term" value="F:ATP binding"/>
    <property type="evidence" value="ECO:0007669"/>
    <property type="project" value="UniProtKB-KW"/>
</dbReference>
<dbReference type="AlphaFoldDB" id="A0A1F7H0E9"/>
<dbReference type="SUPFAM" id="SSF52317">
    <property type="entry name" value="Class I glutamine amidotransferase-like"/>
    <property type="match status" value="1"/>
</dbReference>
<evidence type="ECO:0000313" key="8">
    <source>
        <dbReference type="EMBL" id="OGK24729.1"/>
    </source>
</evidence>
<dbReference type="CDD" id="cd01740">
    <property type="entry name" value="GATase1_FGAR_AT"/>
    <property type="match status" value="1"/>
</dbReference>
<dbReference type="GO" id="GO:0006189">
    <property type="term" value="P:'de novo' IMP biosynthetic process"/>
    <property type="evidence" value="ECO:0007669"/>
    <property type="project" value="InterPro"/>
</dbReference>
<keyword evidence="3" id="KW-0547">Nucleotide-binding</keyword>
<dbReference type="EMBL" id="MFZM01000004">
    <property type="protein sequence ID" value="OGK24729.1"/>
    <property type="molecule type" value="Genomic_DNA"/>
</dbReference>
<dbReference type="GO" id="GO:0004642">
    <property type="term" value="F:phosphoribosylformylglycinamidine synthase activity"/>
    <property type="evidence" value="ECO:0007669"/>
    <property type="project" value="InterPro"/>
</dbReference>
<evidence type="ECO:0000256" key="4">
    <source>
        <dbReference type="ARBA" id="ARBA00022755"/>
    </source>
</evidence>
<keyword evidence="5" id="KW-0378">Hydrolase</keyword>
<dbReference type="InterPro" id="IPR029062">
    <property type="entry name" value="Class_I_gatase-like"/>
</dbReference>
<organism evidence="8 9">
    <name type="scientific">Candidatus Roizmanbacteria bacterium RIFCSPHIGHO2_02_FULL_37_24</name>
    <dbReference type="NCBI Taxonomy" id="1802037"/>
    <lineage>
        <taxon>Bacteria</taxon>
        <taxon>Candidatus Roizmaniibacteriota</taxon>
    </lineage>
</organism>
<dbReference type="PANTHER" id="PTHR10099">
    <property type="entry name" value="PHOSPHORIBOSYLFORMYLGLYCINAMIDINE SYNTHASE"/>
    <property type="match status" value="1"/>
</dbReference>
<keyword evidence="4" id="KW-0658">Purine biosynthesis</keyword>
<dbReference type="Gene3D" id="3.40.50.880">
    <property type="match status" value="1"/>
</dbReference>
<protein>
    <submittedName>
        <fullName evidence="8">Phosphoribosylformylglycinamidine synthase I</fullName>
    </submittedName>
</protein>
<gene>
    <name evidence="8" type="ORF">A3C24_01235</name>
</gene>
<keyword evidence="2" id="KW-0436">Ligase</keyword>
<evidence type="ECO:0000256" key="3">
    <source>
        <dbReference type="ARBA" id="ARBA00022741"/>
    </source>
</evidence>
<dbReference type="GO" id="GO:0005737">
    <property type="term" value="C:cytoplasm"/>
    <property type="evidence" value="ECO:0007669"/>
    <property type="project" value="TreeGrafter"/>
</dbReference>
<accession>A0A1F7H0E9</accession>
<dbReference type="NCBIfam" id="TIGR01737">
    <property type="entry name" value="FGAM_synth_I"/>
    <property type="match status" value="1"/>
</dbReference>
<keyword evidence="6" id="KW-0067">ATP-binding</keyword>
<evidence type="ECO:0000256" key="5">
    <source>
        <dbReference type="ARBA" id="ARBA00022801"/>
    </source>
</evidence>
<dbReference type="Proteomes" id="UP000177159">
    <property type="component" value="Unassembled WGS sequence"/>
</dbReference>
<comment type="caution">
    <text evidence="8">The sequence shown here is derived from an EMBL/GenBank/DDBJ whole genome shotgun (WGS) entry which is preliminary data.</text>
</comment>
<proteinExistence type="predicted"/>
<evidence type="ECO:0000313" key="9">
    <source>
        <dbReference type="Proteomes" id="UP000177159"/>
    </source>
</evidence>
<evidence type="ECO:0000256" key="1">
    <source>
        <dbReference type="ARBA" id="ARBA00022490"/>
    </source>
</evidence>
<name>A0A1F7H0E9_9BACT</name>
<dbReference type="Pfam" id="PF13507">
    <property type="entry name" value="GATase_5"/>
    <property type="match status" value="1"/>
</dbReference>
<dbReference type="GO" id="GO:0016787">
    <property type="term" value="F:hydrolase activity"/>
    <property type="evidence" value="ECO:0007669"/>
    <property type="project" value="UniProtKB-KW"/>
</dbReference>
<evidence type="ECO:0000256" key="7">
    <source>
        <dbReference type="ARBA" id="ARBA00022962"/>
    </source>
</evidence>